<evidence type="ECO:0008006" key="4">
    <source>
        <dbReference type="Google" id="ProtNLM"/>
    </source>
</evidence>
<feature type="transmembrane region" description="Helical" evidence="1">
    <location>
        <begin position="207"/>
        <end position="230"/>
    </location>
</feature>
<keyword evidence="3" id="KW-1185">Reference proteome</keyword>
<feature type="transmembrane region" description="Helical" evidence="1">
    <location>
        <begin position="299"/>
        <end position="319"/>
    </location>
</feature>
<reference evidence="3" key="1">
    <citation type="journal article" date="2019" name="Int. J. Syst. Evol. Microbiol.">
        <title>The Global Catalogue of Microorganisms (GCM) 10K type strain sequencing project: providing services to taxonomists for standard genome sequencing and annotation.</title>
        <authorList>
            <consortium name="The Broad Institute Genomics Platform"/>
            <consortium name="The Broad Institute Genome Sequencing Center for Infectious Disease"/>
            <person name="Wu L."/>
            <person name="Ma J."/>
        </authorList>
    </citation>
    <scope>NUCLEOTIDE SEQUENCE [LARGE SCALE GENOMIC DNA]</scope>
    <source>
        <strain evidence="3">CGMCC 4.7289</strain>
    </source>
</reference>
<feature type="transmembrane region" description="Helical" evidence="1">
    <location>
        <begin position="270"/>
        <end position="293"/>
    </location>
</feature>
<dbReference type="Proteomes" id="UP001595816">
    <property type="component" value="Unassembled WGS sequence"/>
</dbReference>
<evidence type="ECO:0000313" key="3">
    <source>
        <dbReference type="Proteomes" id="UP001595816"/>
    </source>
</evidence>
<dbReference type="EMBL" id="JBHSAY010000005">
    <property type="protein sequence ID" value="MFC4130804.1"/>
    <property type="molecule type" value="Genomic_DNA"/>
</dbReference>
<feature type="transmembrane region" description="Helical" evidence="1">
    <location>
        <begin position="141"/>
        <end position="160"/>
    </location>
</feature>
<keyword evidence="1" id="KW-0472">Membrane</keyword>
<proteinExistence type="predicted"/>
<dbReference type="SUPFAM" id="SSF81324">
    <property type="entry name" value="Voltage-gated potassium channels"/>
    <property type="match status" value="1"/>
</dbReference>
<name>A0ABV8LJ43_9ACTN</name>
<comment type="caution">
    <text evidence="2">The sequence shown here is derived from an EMBL/GenBank/DDBJ whole genome shotgun (WGS) entry which is preliminary data.</text>
</comment>
<accession>A0ABV8LJ43</accession>
<sequence>MAALDPRAEISLHTTGEWVTVELPLLQPVTGVWARQYERLARAAAVPADVHTDDERAWIEARLPAISRPEQVSDTLNAARDLVARTDPADGSPIGSPAETSIRVWWSNARPESPWPMMLTLAVAIGVQFALPSRFSLGPDWIVPAILVALAGAHVIVDHVRFGRRALLGRILTIGIATILVANGAGVTFRLIDDLISGGPETNSPGVLLGVGFGVWIYTVIVFAFLYWVLDGGGASARAVSPARLRDLAFPQHLNSQVSGPGWRPKFLDYLYLGFTNATAFSPTDVMPLALWAKLAMTVQAITSLAILGLVVARAVNILQ</sequence>
<protein>
    <recommendedName>
        <fullName evidence="4">DUF1345 domain-containing protein</fullName>
    </recommendedName>
</protein>
<feature type="transmembrane region" description="Helical" evidence="1">
    <location>
        <begin position="167"/>
        <end position="187"/>
    </location>
</feature>
<keyword evidence="1" id="KW-1133">Transmembrane helix</keyword>
<dbReference type="RefSeq" id="WP_253757185.1">
    <property type="nucleotide sequence ID" value="NZ_JAMZDZ010000001.1"/>
</dbReference>
<gene>
    <name evidence="2" type="ORF">ACFOZ4_09335</name>
</gene>
<organism evidence="2 3">
    <name type="scientific">Hamadaea flava</name>
    <dbReference type="NCBI Taxonomy" id="1742688"/>
    <lineage>
        <taxon>Bacteria</taxon>
        <taxon>Bacillati</taxon>
        <taxon>Actinomycetota</taxon>
        <taxon>Actinomycetes</taxon>
        <taxon>Micromonosporales</taxon>
        <taxon>Micromonosporaceae</taxon>
        <taxon>Hamadaea</taxon>
    </lineage>
</organism>
<evidence type="ECO:0000313" key="2">
    <source>
        <dbReference type="EMBL" id="MFC4130804.1"/>
    </source>
</evidence>
<evidence type="ECO:0000256" key="1">
    <source>
        <dbReference type="SAM" id="Phobius"/>
    </source>
</evidence>
<keyword evidence="1" id="KW-0812">Transmembrane</keyword>